<comment type="caution">
    <text evidence="1">The sequence shown here is derived from an EMBL/GenBank/DDBJ whole genome shotgun (WGS) entry which is preliminary data.</text>
</comment>
<reference evidence="1 2" key="1">
    <citation type="journal article" date="2015" name="Genome Biol.">
        <title>Comparative genomics of Steinernema reveals deeply conserved gene regulatory networks.</title>
        <authorList>
            <person name="Dillman A.R."/>
            <person name="Macchietto M."/>
            <person name="Porter C.F."/>
            <person name="Rogers A."/>
            <person name="Williams B."/>
            <person name="Antoshechkin I."/>
            <person name="Lee M.M."/>
            <person name="Goodwin Z."/>
            <person name="Lu X."/>
            <person name="Lewis E.E."/>
            <person name="Goodrich-Blair H."/>
            <person name="Stock S.P."/>
            <person name="Adams B.J."/>
            <person name="Sternberg P.W."/>
            <person name="Mortazavi A."/>
        </authorList>
    </citation>
    <scope>NUCLEOTIDE SEQUENCE [LARGE SCALE GENOMIC DNA]</scope>
    <source>
        <strain evidence="1 2">ALL</strain>
    </source>
</reference>
<keyword evidence="2" id="KW-1185">Reference proteome</keyword>
<name>A0A4U5LZS5_STECR</name>
<dbReference type="AlphaFoldDB" id="A0A4U5LZS5"/>
<evidence type="ECO:0000313" key="1">
    <source>
        <dbReference type="EMBL" id="TKR61837.1"/>
    </source>
</evidence>
<proteinExistence type="predicted"/>
<gene>
    <name evidence="1" type="ORF">L596_028892</name>
</gene>
<evidence type="ECO:0000313" key="2">
    <source>
        <dbReference type="Proteomes" id="UP000298663"/>
    </source>
</evidence>
<dbReference type="Proteomes" id="UP000298663">
    <property type="component" value="Unassembled WGS sequence"/>
</dbReference>
<accession>A0A4U5LZS5</accession>
<sequence>MFSDSSCEVLFSNCSFDMTPQLCLIDHKTQSAFRNARSDVQQTVNLKSLLAQAKGRPRSQRTVAVDPAHSSRLVFSILSLVFASISAFDSPI</sequence>
<dbReference type="EMBL" id="AZBU02000011">
    <property type="protein sequence ID" value="TKR61837.1"/>
    <property type="molecule type" value="Genomic_DNA"/>
</dbReference>
<protein>
    <submittedName>
        <fullName evidence="1">Uncharacterized protein</fullName>
    </submittedName>
</protein>
<reference evidence="1 2" key="2">
    <citation type="journal article" date="2019" name="G3 (Bethesda)">
        <title>Hybrid Assembly of the Genome of the Entomopathogenic Nematode Steinernema carpocapsae Identifies the X-Chromosome.</title>
        <authorList>
            <person name="Serra L."/>
            <person name="Macchietto M."/>
            <person name="Macias-Munoz A."/>
            <person name="McGill C.J."/>
            <person name="Rodriguez I.M."/>
            <person name="Rodriguez B."/>
            <person name="Murad R."/>
            <person name="Mortazavi A."/>
        </authorList>
    </citation>
    <scope>NUCLEOTIDE SEQUENCE [LARGE SCALE GENOMIC DNA]</scope>
    <source>
        <strain evidence="1 2">ALL</strain>
    </source>
</reference>
<organism evidence="1 2">
    <name type="scientific">Steinernema carpocapsae</name>
    <name type="common">Entomopathogenic nematode</name>
    <dbReference type="NCBI Taxonomy" id="34508"/>
    <lineage>
        <taxon>Eukaryota</taxon>
        <taxon>Metazoa</taxon>
        <taxon>Ecdysozoa</taxon>
        <taxon>Nematoda</taxon>
        <taxon>Chromadorea</taxon>
        <taxon>Rhabditida</taxon>
        <taxon>Tylenchina</taxon>
        <taxon>Panagrolaimomorpha</taxon>
        <taxon>Strongyloidoidea</taxon>
        <taxon>Steinernematidae</taxon>
        <taxon>Steinernema</taxon>
    </lineage>
</organism>